<dbReference type="CDD" id="cd00332">
    <property type="entry name" value="PAL-HAL"/>
    <property type="match status" value="1"/>
</dbReference>
<protein>
    <recommendedName>
        <fullName evidence="4">Histidine ammonia-lyase</fullName>
    </recommendedName>
</protein>
<feature type="chain" id="PRO_5026095989" description="Histidine ammonia-lyase" evidence="1">
    <location>
        <begin position="24"/>
        <end position="549"/>
    </location>
</feature>
<dbReference type="InterPro" id="IPR008948">
    <property type="entry name" value="L-Aspartase-like"/>
</dbReference>
<accession>A0A6G8JKF3</accession>
<dbReference type="Gene3D" id="1.20.200.10">
    <property type="entry name" value="Fumarase/aspartase (Central domain)"/>
    <property type="match status" value="1"/>
</dbReference>
<dbReference type="SUPFAM" id="SSF48557">
    <property type="entry name" value="L-aspartase-like"/>
    <property type="match status" value="1"/>
</dbReference>
<dbReference type="GO" id="GO:0016841">
    <property type="term" value="F:ammonia-lyase activity"/>
    <property type="evidence" value="ECO:0007669"/>
    <property type="project" value="UniProtKB-ARBA"/>
</dbReference>
<dbReference type="InterPro" id="IPR024083">
    <property type="entry name" value="Fumarase/histidase_N"/>
</dbReference>
<gene>
    <name evidence="2" type="ORF">A4G16_09390</name>
</gene>
<keyword evidence="1" id="KW-0732">Signal</keyword>
<dbReference type="InterPro" id="IPR001106">
    <property type="entry name" value="Aromatic_Lyase"/>
</dbReference>
<evidence type="ECO:0000256" key="1">
    <source>
        <dbReference type="SAM" id="SignalP"/>
    </source>
</evidence>
<proteinExistence type="predicted"/>
<organism evidence="2 3">
    <name type="scientific">Mannheimia granulomatis</name>
    <dbReference type="NCBI Taxonomy" id="85402"/>
    <lineage>
        <taxon>Bacteria</taxon>
        <taxon>Pseudomonadati</taxon>
        <taxon>Pseudomonadota</taxon>
        <taxon>Gammaproteobacteria</taxon>
        <taxon>Pasteurellales</taxon>
        <taxon>Pasteurellaceae</taxon>
        <taxon>Mannheimia</taxon>
    </lineage>
</organism>
<sequence>MPNKLINISILLTLSFTSISSFALQLTPDRNLTLEQVEQVARKNETVNINDQAWKNIEQGHNVILEAALNNVPVYGLTVGVGWNKDKPIFMEKNGTKVVSDELLAVSKKFNKSSLRAHSAGLGDPLPIETVRAGMLIRLNTMLNGETGVQREVAEKYLEFLNHGITPVVPSRGTVGEADITLASHIGLAMIGEWDVFYQGKRQTAKTVMERLGIQPLDPVGKDFLSILSTNSLMAGEATLLTLDNQRFLDKQIALFGLVLEGFNGNVAPFSEIAVNARPYAGMRKVAEKIRKTLNGSDLWKPSDTRSLQDPLSFRSMAYTLGAISENIDALKQAVEIQINSTDDNPLVLTKSPVISADQTQLKRYEIKEGELGAIYPTSNFNFLSITNKVEYLNQSLAKLAEVMTQQIIRFENPEFTKLSRFLSVPQNEGHAFGAIQKPFTETNIRIKQLAQPVSFSSSTLAGNIEDTITMSSIALANNRQIVNGLYEIASFQLLHGTQALDLRSNFIASDSTKTIWQEYRKIVPFIEQDKPYTPIIIEGIEFWKNYKQ</sequence>
<dbReference type="AlphaFoldDB" id="A0A6G8JKF3"/>
<evidence type="ECO:0008006" key="4">
    <source>
        <dbReference type="Google" id="ProtNLM"/>
    </source>
</evidence>
<evidence type="ECO:0000313" key="3">
    <source>
        <dbReference type="Proteomes" id="UP000501366"/>
    </source>
</evidence>
<dbReference type="Pfam" id="PF00221">
    <property type="entry name" value="Lyase_aromatic"/>
    <property type="match status" value="1"/>
</dbReference>
<dbReference type="EMBL" id="CP015030">
    <property type="protein sequence ID" value="QIM67556.1"/>
    <property type="molecule type" value="Genomic_DNA"/>
</dbReference>
<evidence type="ECO:0000313" key="2">
    <source>
        <dbReference type="EMBL" id="QIM67556.1"/>
    </source>
</evidence>
<dbReference type="PANTHER" id="PTHR10362">
    <property type="entry name" value="HISTIDINE AMMONIA-LYASE"/>
    <property type="match status" value="1"/>
</dbReference>
<dbReference type="RefSeq" id="WP_165889651.1">
    <property type="nucleotide sequence ID" value="NZ_CP015030.1"/>
</dbReference>
<name>A0A6G8JKF3_9PAST</name>
<feature type="signal peptide" evidence="1">
    <location>
        <begin position="1"/>
        <end position="23"/>
    </location>
</feature>
<dbReference type="KEGG" id="mgra:A4G16_09390"/>
<dbReference type="Gene3D" id="1.10.275.10">
    <property type="entry name" value="Fumarase/aspartase (N-terminal domain)"/>
    <property type="match status" value="1"/>
</dbReference>
<reference evidence="2 3" key="1">
    <citation type="submission" date="2016-03" db="EMBL/GenBank/DDBJ databases">
        <authorList>
            <person name="Bojesen A.M."/>
            <person name="Planet P."/>
            <person name="Hansen M.J."/>
        </authorList>
    </citation>
    <scope>NUCLEOTIDE SEQUENCE [LARGE SCALE GENOMIC DNA]</scope>
    <source>
        <strain evidence="2 3">B 234/94</strain>
    </source>
</reference>
<dbReference type="Proteomes" id="UP000501366">
    <property type="component" value="Chromosome"/>
</dbReference>